<feature type="region of interest" description="Disordered" evidence="1">
    <location>
        <begin position="31"/>
        <end position="188"/>
    </location>
</feature>
<evidence type="ECO:0000313" key="4">
    <source>
        <dbReference type="Proteomes" id="UP000268535"/>
    </source>
</evidence>
<dbReference type="AlphaFoldDB" id="A0A4P9WVN4"/>
<reference evidence="4" key="1">
    <citation type="journal article" date="2018" name="Nat. Microbiol.">
        <title>Leveraging single-cell genomics to expand the fungal tree of life.</title>
        <authorList>
            <person name="Ahrendt S.R."/>
            <person name="Quandt C.A."/>
            <person name="Ciobanu D."/>
            <person name="Clum A."/>
            <person name="Salamov A."/>
            <person name="Andreopoulos B."/>
            <person name="Cheng J.F."/>
            <person name="Woyke T."/>
            <person name="Pelin A."/>
            <person name="Henrissat B."/>
            <person name="Reynolds N.K."/>
            <person name="Benny G.L."/>
            <person name="Smith M.E."/>
            <person name="James T.Y."/>
            <person name="Grigoriev I.V."/>
        </authorList>
    </citation>
    <scope>NUCLEOTIDE SEQUENCE [LARGE SCALE GENOMIC DNA]</scope>
    <source>
        <strain evidence="4">ATCC 52028</strain>
    </source>
</reference>
<feature type="compositionally biased region" description="Polar residues" evidence="1">
    <location>
        <begin position="111"/>
        <end position="120"/>
    </location>
</feature>
<feature type="signal peptide" evidence="2">
    <location>
        <begin position="1"/>
        <end position="28"/>
    </location>
</feature>
<evidence type="ECO:0000256" key="1">
    <source>
        <dbReference type="SAM" id="MobiDB-lite"/>
    </source>
</evidence>
<feature type="chain" id="PRO_5020786028" evidence="2">
    <location>
        <begin position="29"/>
        <end position="720"/>
    </location>
</feature>
<organism evidence="3 4">
    <name type="scientific">Caulochytrium protostelioides</name>
    <dbReference type="NCBI Taxonomy" id="1555241"/>
    <lineage>
        <taxon>Eukaryota</taxon>
        <taxon>Fungi</taxon>
        <taxon>Fungi incertae sedis</taxon>
        <taxon>Chytridiomycota</taxon>
        <taxon>Chytridiomycota incertae sedis</taxon>
        <taxon>Chytridiomycetes</taxon>
        <taxon>Caulochytriales</taxon>
        <taxon>Caulochytriaceae</taxon>
        <taxon>Caulochytrium</taxon>
    </lineage>
</organism>
<evidence type="ECO:0000313" key="3">
    <source>
        <dbReference type="EMBL" id="RKO96575.1"/>
    </source>
</evidence>
<gene>
    <name evidence="3" type="ORF">CAUPRSCDRAFT_11736</name>
</gene>
<dbReference type="EMBL" id="ML009810">
    <property type="protein sequence ID" value="RKO96575.1"/>
    <property type="molecule type" value="Genomic_DNA"/>
</dbReference>
<protein>
    <submittedName>
        <fullName evidence="3">Uncharacterized protein</fullName>
    </submittedName>
</protein>
<accession>A0A4P9WVN4</accession>
<feature type="region of interest" description="Disordered" evidence="1">
    <location>
        <begin position="200"/>
        <end position="271"/>
    </location>
</feature>
<sequence length="720" mass="79629">MWFMMLPLSRSLATIVVMTMCAATWTLASPFPTDPQSSSSSQQVQYSPPKSPSSRFLITSGASNRPGDQSSAAFVHVPLESSHEQSPRWSIPQNKPPSPGESPHQHENAGTKPSDTSMTEVLSHPFYPGQADATHANGNGGPVDPWMLQKKSPYDQFDAYPPRGPPDLQSGRLYPPPESPSDPAGAERIPDQQTKRMRLLRPSPIQSNPPPDNGVGFKGRSRATLPPRSKPGRKPKPKPQEPPAREASGTAGLPWLARRPPPAAPNEPGFDNMPAQQQQTSLTTVPPPLTAQFSSMSAAVGMGETVTRMMQEGTPRKAEIAPFKESWNGLIAALQDAAAKQRMNLDTINQRLESINRINDCLTTSIYTFSTLKVNIDRAFINYRQTIKSEPMPIPTLVNLLRSFDECQSHWREAHLLKDMLVLHETEIRRTANHIDSYLKKLDFLEKSLSKAAHLFAFKSENATTTMLADMGENTNAAATRSATANEDAVPSEMMTLDKLQRHVVIRGSAEQSIQKQLDAPPQQRTAEELACELKYLEAKNTLLQSELKYLELKAKKEAEVVDRQYQAEVIIKAHVKRLSDDISRALSYLEGTMGVAFRKAGIILVATQMVYAETRQPLLVPTPDEAREVAEKWFQNDLSQQKELLHDLGGSMFIGWPPAQDSTGIALHVYGGEAPTVGTLSHEYASEAPTANYFTRKAHPLHIDWSLVRIPLMLPPTFI</sequence>
<feature type="compositionally biased region" description="Low complexity" evidence="1">
    <location>
        <begin position="31"/>
        <end position="54"/>
    </location>
</feature>
<feature type="compositionally biased region" description="Polar residues" evidence="1">
    <location>
        <begin position="56"/>
        <end position="72"/>
    </location>
</feature>
<name>A0A4P9WVN4_9FUNG</name>
<keyword evidence="2" id="KW-0732">Signal</keyword>
<dbReference type="Proteomes" id="UP000268535">
    <property type="component" value="Unassembled WGS sequence"/>
</dbReference>
<evidence type="ECO:0000256" key="2">
    <source>
        <dbReference type="SAM" id="SignalP"/>
    </source>
</evidence>
<proteinExistence type="predicted"/>